<protein>
    <submittedName>
        <fullName evidence="1">Uncharacterized protein</fullName>
    </submittedName>
</protein>
<dbReference type="Proteomes" id="UP001234202">
    <property type="component" value="Unassembled WGS sequence"/>
</dbReference>
<evidence type="ECO:0000313" key="1">
    <source>
        <dbReference type="EMBL" id="KAJ9124765.1"/>
    </source>
</evidence>
<keyword evidence="2" id="KW-1185">Reference proteome</keyword>
<accession>A0ACC2XL50</accession>
<sequence length="124" mass="13302">MAFLAIGILAHCKSDNSAAIDIETKGCGKCRGKLRPLFKTRGAGAGSTPFQDFLKQNMKLAKAAMPKATHGEVMRALSERWKATGGAKSPAEIVQTGEDPLAVQRLHAQHWQGLAMEMQGLSIN</sequence>
<organism evidence="1 2">
    <name type="scientific">Naganishia onofrii</name>
    <dbReference type="NCBI Taxonomy" id="1851511"/>
    <lineage>
        <taxon>Eukaryota</taxon>
        <taxon>Fungi</taxon>
        <taxon>Dikarya</taxon>
        <taxon>Basidiomycota</taxon>
        <taxon>Agaricomycotina</taxon>
        <taxon>Tremellomycetes</taxon>
        <taxon>Filobasidiales</taxon>
        <taxon>Filobasidiaceae</taxon>
        <taxon>Naganishia</taxon>
    </lineage>
</organism>
<evidence type="ECO:0000313" key="2">
    <source>
        <dbReference type="Proteomes" id="UP001234202"/>
    </source>
</evidence>
<proteinExistence type="predicted"/>
<reference evidence="1" key="1">
    <citation type="submission" date="2023-04" db="EMBL/GenBank/DDBJ databases">
        <title>Draft Genome sequencing of Naganishia species isolated from polar environments using Oxford Nanopore Technology.</title>
        <authorList>
            <person name="Leo P."/>
            <person name="Venkateswaran K."/>
        </authorList>
    </citation>
    <scope>NUCLEOTIDE SEQUENCE</scope>
    <source>
        <strain evidence="1">DBVPG 5303</strain>
    </source>
</reference>
<name>A0ACC2XL50_9TREE</name>
<gene>
    <name evidence="1" type="ORF">QFC24_003133</name>
</gene>
<dbReference type="EMBL" id="JASBWV010000009">
    <property type="protein sequence ID" value="KAJ9124765.1"/>
    <property type="molecule type" value="Genomic_DNA"/>
</dbReference>
<comment type="caution">
    <text evidence="1">The sequence shown here is derived from an EMBL/GenBank/DDBJ whole genome shotgun (WGS) entry which is preliminary data.</text>
</comment>